<evidence type="ECO:0000259" key="18">
    <source>
        <dbReference type="Pfam" id="PF13807"/>
    </source>
</evidence>
<dbReference type="NCBIfam" id="TIGR01007">
    <property type="entry name" value="eps_fam"/>
    <property type="match status" value="1"/>
</dbReference>
<organism evidence="19 20">
    <name type="scientific">Pistricoccus aurantiacus</name>
    <dbReference type="NCBI Taxonomy" id="1883414"/>
    <lineage>
        <taxon>Bacteria</taxon>
        <taxon>Pseudomonadati</taxon>
        <taxon>Pseudomonadota</taxon>
        <taxon>Gammaproteobacteria</taxon>
        <taxon>Oceanospirillales</taxon>
        <taxon>Halomonadaceae</taxon>
        <taxon>Pistricoccus</taxon>
    </lineage>
</organism>
<dbReference type="InterPro" id="IPR050445">
    <property type="entry name" value="Bact_polysacc_biosynth/exp"/>
</dbReference>
<keyword evidence="3" id="KW-1003">Cell membrane</keyword>
<dbReference type="Proteomes" id="UP000321272">
    <property type="component" value="Chromosome"/>
</dbReference>
<keyword evidence="8 19" id="KW-0418">Kinase</keyword>
<keyword evidence="10 15" id="KW-1133">Transmembrane helix</keyword>
<dbReference type="PANTHER" id="PTHR32309:SF32">
    <property type="entry name" value="TYROSINE-PROTEIN KINASE ETK-RELATED"/>
    <property type="match status" value="1"/>
</dbReference>
<evidence type="ECO:0000256" key="7">
    <source>
        <dbReference type="ARBA" id="ARBA00022741"/>
    </source>
</evidence>
<dbReference type="RefSeq" id="WP_147184779.1">
    <property type="nucleotide sequence ID" value="NZ_CP042382.1"/>
</dbReference>
<evidence type="ECO:0000256" key="2">
    <source>
        <dbReference type="ARBA" id="ARBA00008883"/>
    </source>
</evidence>
<evidence type="ECO:0000256" key="8">
    <source>
        <dbReference type="ARBA" id="ARBA00022777"/>
    </source>
</evidence>
<dbReference type="Pfam" id="PF02706">
    <property type="entry name" value="Wzz"/>
    <property type="match status" value="1"/>
</dbReference>
<reference evidence="19 20" key="1">
    <citation type="submission" date="2019-06" db="EMBL/GenBank/DDBJ databases">
        <title>Genome analyses of bacteria isolated from kimchi.</title>
        <authorList>
            <person name="Lee S."/>
            <person name="Ahn S."/>
            <person name="Roh S."/>
        </authorList>
    </citation>
    <scope>NUCLEOTIDE SEQUENCE [LARGE SCALE GENOMIC DNA]</scope>
    <source>
        <strain evidence="19 20">CBA4606</strain>
    </source>
</reference>
<name>A0A5B8STT9_9GAMM</name>
<keyword evidence="14" id="KW-0175">Coiled coil</keyword>
<keyword evidence="4" id="KW-0997">Cell inner membrane</keyword>
<dbReference type="KEGG" id="paur:FGL86_12060"/>
<dbReference type="InterPro" id="IPR032807">
    <property type="entry name" value="GNVR"/>
</dbReference>
<dbReference type="Pfam" id="PF13807">
    <property type="entry name" value="GNVR"/>
    <property type="match status" value="1"/>
</dbReference>
<dbReference type="EMBL" id="CP042382">
    <property type="protein sequence ID" value="QEA39731.1"/>
    <property type="molecule type" value="Genomic_DNA"/>
</dbReference>
<dbReference type="InterPro" id="IPR003856">
    <property type="entry name" value="LPS_length_determ_N"/>
</dbReference>
<proteinExistence type="inferred from homology"/>
<comment type="subcellular location">
    <subcellularLocation>
        <location evidence="1">Cell inner membrane</location>
        <topology evidence="1">Multi-pass membrane protein</topology>
    </subcellularLocation>
</comment>
<evidence type="ECO:0000256" key="13">
    <source>
        <dbReference type="ARBA" id="ARBA00053015"/>
    </source>
</evidence>
<dbReference type="InterPro" id="IPR025669">
    <property type="entry name" value="AAA_dom"/>
</dbReference>
<dbReference type="GO" id="GO:0005524">
    <property type="term" value="F:ATP binding"/>
    <property type="evidence" value="ECO:0007669"/>
    <property type="project" value="UniProtKB-KW"/>
</dbReference>
<keyword evidence="11 15" id="KW-0472">Membrane</keyword>
<dbReference type="SUPFAM" id="SSF52540">
    <property type="entry name" value="P-loop containing nucleoside triphosphate hydrolases"/>
    <property type="match status" value="1"/>
</dbReference>
<feature type="domain" description="AAA" evidence="17">
    <location>
        <begin position="558"/>
        <end position="671"/>
    </location>
</feature>
<accession>A0A5B8STT9</accession>
<feature type="transmembrane region" description="Helical" evidence="15">
    <location>
        <begin position="31"/>
        <end position="50"/>
    </location>
</feature>
<feature type="coiled-coil region" evidence="14">
    <location>
        <begin position="274"/>
        <end position="322"/>
    </location>
</feature>
<evidence type="ECO:0000313" key="19">
    <source>
        <dbReference type="EMBL" id="QEA39731.1"/>
    </source>
</evidence>
<evidence type="ECO:0000259" key="17">
    <source>
        <dbReference type="Pfam" id="PF13614"/>
    </source>
</evidence>
<dbReference type="InterPro" id="IPR005702">
    <property type="entry name" value="Wzc-like_C"/>
</dbReference>
<sequence>MLKDSEPKQDRTDDSDISFVRLVGLLLDHKWFILIFTLLFAVGGVIYALLAKPVYRADSLIQVESKKGAANPLEDVRTMLGEEPKSDAELGILKSRMVLGQAVDQERLDIQIIPNYLPIIGEFLVRNGYERPAFLADADSDFLRQSMWANEQISIGTFQVSQELLGKLLTIEVLDNNNYRIAREDVFSETGKVGEDETFYDGRIKLRIIEIQAKPGVVFNLVKTSQLAAINNLRKRFSVSEQGKESGLLNLMLNDTDPQRAQRTLNAIDQIYLNQNIQRQAAEAEKSLEFLEEQQPVIREKLSQAENELNKYRTDRDSVDLSLETQAILERLVSLESQLNELEFSEAEISRKFTKTHPTYSALLDKKQQLMRERDILNNQVKNLPETQQQVLRLSRDVEVNQQVYTQLLNKIQEMSIARASTVGNVRILDEAVVQPNPIKPRKMLLVVLAIMLGGLLSVAIVVLRSFFNRGVESPEHIESIGLPVYATVPLSEEQNKLVRYIKYKNERKGTNVAFGVLAETTPADISIEALRSLRTSLHFAMLEATDNRLVITGPSPGIGKSFISVNLSAVCAQVDRKVLLIDADMRKGHVHHAFGDRSDGGLSDLLSGRNSLEEVIRETSIEGLSYISRGMAPPNPSELLMTEAFTNLLKRVSAMFDLVIIDTPPVLAVTDPAIVANQCGTTLLVARFQLNSSKELKIASRRLETSGVVVKGCILNAMERKAATDYGYGYYNYSYKPS</sequence>
<evidence type="ECO:0000256" key="14">
    <source>
        <dbReference type="SAM" id="Coils"/>
    </source>
</evidence>
<evidence type="ECO:0000256" key="9">
    <source>
        <dbReference type="ARBA" id="ARBA00022840"/>
    </source>
</evidence>
<gene>
    <name evidence="19" type="ORF">FGL86_12060</name>
</gene>
<evidence type="ECO:0000256" key="6">
    <source>
        <dbReference type="ARBA" id="ARBA00022692"/>
    </source>
</evidence>
<feature type="transmembrane region" description="Helical" evidence="15">
    <location>
        <begin position="445"/>
        <end position="468"/>
    </location>
</feature>
<evidence type="ECO:0000256" key="12">
    <source>
        <dbReference type="ARBA" id="ARBA00023137"/>
    </source>
</evidence>
<keyword evidence="12" id="KW-0829">Tyrosine-protein kinase</keyword>
<dbReference type="OrthoDB" id="9775724at2"/>
<dbReference type="Pfam" id="PF13614">
    <property type="entry name" value="AAA_31"/>
    <property type="match status" value="1"/>
</dbReference>
<dbReference type="GO" id="GO:0042802">
    <property type="term" value="F:identical protein binding"/>
    <property type="evidence" value="ECO:0007669"/>
    <property type="project" value="UniProtKB-ARBA"/>
</dbReference>
<evidence type="ECO:0000256" key="5">
    <source>
        <dbReference type="ARBA" id="ARBA00022679"/>
    </source>
</evidence>
<keyword evidence="5 19" id="KW-0808">Transferase</keyword>
<dbReference type="CDD" id="cd05387">
    <property type="entry name" value="BY-kinase"/>
    <property type="match status" value="1"/>
</dbReference>
<feature type="domain" description="Polysaccharide chain length determinant N-terminal" evidence="16">
    <location>
        <begin position="16"/>
        <end position="105"/>
    </location>
</feature>
<dbReference type="AlphaFoldDB" id="A0A5B8STT9"/>
<dbReference type="GO" id="GO:0004715">
    <property type="term" value="F:non-membrane spanning protein tyrosine kinase activity"/>
    <property type="evidence" value="ECO:0007669"/>
    <property type="project" value="UniProtKB-EC"/>
</dbReference>
<evidence type="ECO:0000256" key="1">
    <source>
        <dbReference type="ARBA" id="ARBA00004429"/>
    </source>
</evidence>
<feature type="domain" description="Tyrosine-protein kinase G-rich" evidence="18">
    <location>
        <begin position="386"/>
        <end position="466"/>
    </location>
</feature>
<keyword evidence="7" id="KW-0547">Nucleotide-binding</keyword>
<evidence type="ECO:0000256" key="3">
    <source>
        <dbReference type="ARBA" id="ARBA00022475"/>
    </source>
</evidence>
<evidence type="ECO:0000256" key="11">
    <source>
        <dbReference type="ARBA" id="ARBA00023136"/>
    </source>
</evidence>
<keyword evidence="9" id="KW-0067">ATP-binding</keyword>
<dbReference type="Gene3D" id="3.40.50.300">
    <property type="entry name" value="P-loop containing nucleotide triphosphate hydrolases"/>
    <property type="match status" value="1"/>
</dbReference>
<dbReference type="InterPro" id="IPR027417">
    <property type="entry name" value="P-loop_NTPase"/>
</dbReference>
<comment type="catalytic activity">
    <reaction evidence="13">
        <text>L-tyrosyl-[protein] + ATP = O-phospho-L-tyrosyl-[protein] + ADP + H(+)</text>
        <dbReference type="Rhea" id="RHEA:10596"/>
        <dbReference type="Rhea" id="RHEA-COMP:10136"/>
        <dbReference type="Rhea" id="RHEA-COMP:20101"/>
        <dbReference type="ChEBI" id="CHEBI:15378"/>
        <dbReference type="ChEBI" id="CHEBI:30616"/>
        <dbReference type="ChEBI" id="CHEBI:46858"/>
        <dbReference type="ChEBI" id="CHEBI:61978"/>
        <dbReference type="ChEBI" id="CHEBI:456216"/>
    </reaction>
</comment>
<evidence type="ECO:0000313" key="20">
    <source>
        <dbReference type="Proteomes" id="UP000321272"/>
    </source>
</evidence>
<evidence type="ECO:0000256" key="10">
    <source>
        <dbReference type="ARBA" id="ARBA00022989"/>
    </source>
</evidence>
<dbReference type="FunFam" id="3.40.50.300:FF:000527">
    <property type="entry name" value="Tyrosine-protein kinase etk"/>
    <property type="match status" value="1"/>
</dbReference>
<evidence type="ECO:0000259" key="16">
    <source>
        <dbReference type="Pfam" id="PF02706"/>
    </source>
</evidence>
<dbReference type="Pfam" id="PF23607">
    <property type="entry name" value="WZC_N"/>
    <property type="match status" value="1"/>
</dbReference>
<evidence type="ECO:0000256" key="15">
    <source>
        <dbReference type="SAM" id="Phobius"/>
    </source>
</evidence>
<keyword evidence="6 15" id="KW-0812">Transmembrane</keyword>
<comment type="similarity">
    <text evidence="2">Belongs to the etk/wzc family.</text>
</comment>
<protein>
    <submittedName>
        <fullName evidence="19">Polysaccharide biosynthesis tyrosine autokinase</fullName>
        <ecNumber evidence="19">2.7.10.2</ecNumber>
    </submittedName>
</protein>
<keyword evidence="20" id="KW-1185">Reference proteome</keyword>
<evidence type="ECO:0000256" key="4">
    <source>
        <dbReference type="ARBA" id="ARBA00022519"/>
    </source>
</evidence>
<dbReference type="EC" id="2.7.10.2" evidence="19"/>
<dbReference type="GO" id="GO:0005886">
    <property type="term" value="C:plasma membrane"/>
    <property type="evidence" value="ECO:0007669"/>
    <property type="project" value="UniProtKB-SubCell"/>
</dbReference>
<dbReference type="PANTHER" id="PTHR32309">
    <property type="entry name" value="TYROSINE-PROTEIN KINASE"/>
    <property type="match status" value="1"/>
</dbReference>